<evidence type="ECO:0000313" key="4">
    <source>
        <dbReference type="Proteomes" id="UP000652763"/>
    </source>
</evidence>
<gene>
    <name evidence="3" type="ORF">H9638_08390</name>
</gene>
<feature type="domain" description="Dimethylamine monooxygenase subunit DmmA-like C-terminal" evidence="2">
    <location>
        <begin position="140"/>
        <end position="185"/>
    </location>
</feature>
<proteinExistence type="predicted"/>
<reference evidence="3 4" key="1">
    <citation type="submission" date="2020-08" db="EMBL/GenBank/DDBJ databases">
        <title>A Genomic Blueprint of the Chicken Gut Microbiome.</title>
        <authorList>
            <person name="Gilroy R."/>
            <person name="Ravi A."/>
            <person name="Getino M."/>
            <person name="Pursley I."/>
            <person name="Horton D.L."/>
            <person name="Alikhan N.-F."/>
            <person name="Baker D."/>
            <person name="Gharbi K."/>
            <person name="Hall N."/>
            <person name="Watson M."/>
            <person name="Adriaenssens E.M."/>
            <person name="Foster-Nyarko E."/>
            <person name="Jarju S."/>
            <person name="Secka A."/>
            <person name="Antonio M."/>
            <person name="Oren A."/>
            <person name="Chaudhuri R."/>
            <person name="La Ragione R.M."/>
            <person name="Hildebrand F."/>
            <person name="Pallen M.J."/>
        </authorList>
    </citation>
    <scope>NUCLEOTIDE SEQUENCE [LARGE SCALE GENOMIC DNA]</scope>
    <source>
        <strain evidence="3 4">Sa2BUA2</strain>
    </source>
</reference>
<dbReference type="InterPro" id="IPR048037">
    <property type="entry name" value="DmmA-like_C"/>
</dbReference>
<keyword evidence="4" id="KW-1185">Reference proteome</keyword>
<dbReference type="Pfam" id="PF22289">
    <property type="entry name" value="DmmA-like_C"/>
    <property type="match status" value="1"/>
</dbReference>
<feature type="region of interest" description="Disordered" evidence="1">
    <location>
        <begin position="1"/>
        <end position="24"/>
    </location>
</feature>
<dbReference type="NCBIfam" id="NF041259">
    <property type="entry name" value="mono_DmmA_fam"/>
    <property type="match status" value="1"/>
</dbReference>
<name>A0ABR8YHY4_9MICC</name>
<dbReference type="Proteomes" id="UP000652763">
    <property type="component" value="Unassembled WGS sequence"/>
</dbReference>
<dbReference type="RefSeq" id="WP_191746739.1">
    <property type="nucleotide sequence ID" value="NZ_JACSQC010000003.1"/>
</dbReference>
<accession>A0ABR8YHY4</accession>
<organism evidence="3 4">
    <name type="scientific">Arthrobacter pullicola</name>
    <dbReference type="NCBI Taxonomy" id="2762224"/>
    <lineage>
        <taxon>Bacteria</taxon>
        <taxon>Bacillati</taxon>
        <taxon>Actinomycetota</taxon>
        <taxon>Actinomycetes</taxon>
        <taxon>Micrococcales</taxon>
        <taxon>Micrococcaceae</taxon>
        <taxon>Arthrobacter</taxon>
    </lineage>
</organism>
<sequence>MEPVPLPAAGQTHPAAGSPAAPAPPDQFVRCRIALAFTDADRSRMLEQLGSARAATITASFRPAPPASSPDSGVHPAVPALYGAAAAEWLRSEVSAAVVGTQLVLAGPETDVLAARTDALAYGMVSAEILLLSRSDPARRVYCPHCRTITRTVLEPGSRLCCSGCGRSLEIFDHFSRTLSAYLGVAAGIEPVSQQEGPT</sequence>
<evidence type="ECO:0000259" key="2">
    <source>
        <dbReference type="Pfam" id="PF22289"/>
    </source>
</evidence>
<dbReference type="EMBL" id="JACSQC010000003">
    <property type="protein sequence ID" value="MBD8043832.1"/>
    <property type="molecule type" value="Genomic_DNA"/>
</dbReference>
<evidence type="ECO:0000313" key="3">
    <source>
        <dbReference type="EMBL" id="MBD8043832.1"/>
    </source>
</evidence>
<evidence type="ECO:0000256" key="1">
    <source>
        <dbReference type="SAM" id="MobiDB-lite"/>
    </source>
</evidence>
<protein>
    <recommendedName>
        <fullName evidence="2">Dimethylamine monooxygenase subunit DmmA-like C-terminal domain-containing protein</fullName>
    </recommendedName>
</protein>
<comment type="caution">
    <text evidence="3">The sequence shown here is derived from an EMBL/GenBank/DDBJ whole genome shotgun (WGS) entry which is preliminary data.</text>
</comment>